<dbReference type="RefSeq" id="WP_145054445.1">
    <property type="nucleotide sequence ID" value="NZ_CP036433.1"/>
</dbReference>
<evidence type="ECO:0000313" key="3">
    <source>
        <dbReference type="Proteomes" id="UP000317648"/>
    </source>
</evidence>
<dbReference type="AlphaFoldDB" id="A0A518DV84"/>
<protein>
    <submittedName>
        <fullName evidence="2">Uncharacterized protein</fullName>
    </submittedName>
</protein>
<dbReference type="EMBL" id="CP036433">
    <property type="protein sequence ID" value="QDU95743.1"/>
    <property type="molecule type" value="Genomic_DNA"/>
</dbReference>
<dbReference type="OrthoDB" id="285306at2"/>
<gene>
    <name evidence="2" type="ORF">Pla8534_35600</name>
</gene>
<keyword evidence="3" id="KW-1185">Reference proteome</keyword>
<keyword evidence="1" id="KW-0732">Signal</keyword>
<evidence type="ECO:0000313" key="2">
    <source>
        <dbReference type="EMBL" id="QDU95743.1"/>
    </source>
</evidence>
<accession>A0A518DV84</accession>
<name>A0A518DV84_9BACT</name>
<dbReference type="KEGG" id="lcre:Pla8534_35600"/>
<sequence precursor="true">MMKLIAALALVGGLCCGSVAHAEPNWETSIRIPEEYRDMPWTQRPYRPFHFMGNTVRRMHYRGNPLPKGHDIKKTFSSIGR</sequence>
<organism evidence="2 3">
    <name type="scientific">Lignipirellula cremea</name>
    <dbReference type="NCBI Taxonomy" id="2528010"/>
    <lineage>
        <taxon>Bacteria</taxon>
        <taxon>Pseudomonadati</taxon>
        <taxon>Planctomycetota</taxon>
        <taxon>Planctomycetia</taxon>
        <taxon>Pirellulales</taxon>
        <taxon>Pirellulaceae</taxon>
        <taxon>Lignipirellula</taxon>
    </lineage>
</organism>
<proteinExistence type="predicted"/>
<evidence type="ECO:0000256" key="1">
    <source>
        <dbReference type="SAM" id="SignalP"/>
    </source>
</evidence>
<feature type="chain" id="PRO_5022192424" evidence="1">
    <location>
        <begin position="23"/>
        <end position="81"/>
    </location>
</feature>
<dbReference type="Proteomes" id="UP000317648">
    <property type="component" value="Chromosome"/>
</dbReference>
<reference evidence="2 3" key="1">
    <citation type="submission" date="2019-02" db="EMBL/GenBank/DDBJ databases">
        <title>Deep-cultivation of Planctomycetes and their phenomic and genomic characterization uncovers novel biology.</title>
        <authorList>
            <person name="Wiegand S."/>
            <person name="Jogler M."/>
            <person name="Boedeker C."/>
            <person name="Pinto D."/>
            <person name="Vollmers J."/>
            <person name="Rivas-Marin E."/>
            <person name="Kohn T."/>
            <person name="Peeters S.H."/>
            <person name="Heuer A."/>
            <person name="Rast P."/>
            <person name="Oberbeckmann S."/>
            <person name="Bunk B."/>
            <person name="Jeske O."/>
            <person name="Meyerdierks A."/>
            <person name="Storesund J.E."/>
            <person name="Kallscheuer N."/>
            <person name="Luecker S."/>
            <person name="Lage O.M."/>
            <person name="Pohl T."/>
            <person name="Merkel B.J."/>
            <person name="Hornburger P."/>
            <person name="Mueller R.-W."/>
            <person name="Bruemmer F."/>
            <person name="Labrenz M."/>
            <person name="Spormann A.M."/>
            <person name="Op den Camp H."/>
            <person name="Overmann J."/>
            <person name="Amann R."/>
            <person name="Jetten M.S.M."/>
            <person name="Mascher T."/>
            <person name="Medema M.H."/>
            <person name="Devos D.P."/>
            <person name="Kaster A.-K."/>
            <person name="Ovreas L."/>
            <person name="Rohde M."/>
            <person name="Galperin M.Y."/>
            <person name="Jogler C."/>
        </authorList>
    </citation>
    <scope>NUCLEOTIDE SEQUENCE [LARGE SCALE GENOMIC DNA]</scope>
    <source>
        <strain evidence="2 3">Pla85_3_4</strain>
    </source>
</reference>
<feature type="signal peptide" evidence="1">
    <location>
        <begin position="1"/>
        <end position="22"/>
    </location>
</feature>